<dbReference type="Proteomes" id="UP000241890">
    <property type="component" value="Unassembled WGS sequence"/>
</dbReference>
<feature type="compositionally biased region" description="Basic and acidic residues" evidence="1">
    <location>
        <begin position="51"/>
        <end position="69"/>
    </location>
</feature>
<feature type="compositionally biased region" description="Basic and acidic residues" evidence="1">
    <location>
        <begin position="631"/>
        <end position="640"/>
    </location>
</feature>
<feature type="domain" description="WW" evidence="2">
    <location>
        <begin position="111"/>
        <end position="139"/>
    </location>
</feature>
<feature type="compositionally biased region" description="Acidic residues" evidence="1">
    <location>
        <begin position="876"/>
        <end position="887"/>
    </location>
</feature>
<protein>
    <submittedName>
        <fullName evidence="3">Rho GTPase-activating protein 27</fullName>
    </submittedName>
</protein>
<feature type="compositionally biased region" description="Basic and acidic residues" evidence="1">
    <location>
        <begin position="889"/>
        <end position="906"/>
    </location>
</feature>
<feature type="compositionally biased region" description="Basic and acidic residues" evidence="1">
    <location>
        <begin position="339"/>
        <end position="354"/>
    </location>
</feature>
<dbReference type="CDD" id="cd00201">
    <property type="entry name" value="WW"/>
    <property type="match status" value="2"/>
</dbReference>
<sequence>MSDARTGAGTGATAGASAGKKAQKLGNGWYAAYSAKHGRLYYFNTATKQRQWTEPDEVKIKFPPRKQDDAQTSSPSSAEKGANAKNTTSPHSAGSHTSGNSAGSTSPGRNWTKHWDEKRKRHYYFNKRTGQSSWENPELIRAHNNDIRAQIFDNIDANPAPPPTTPSPTSTPKEAHPTSNGHSATTQANDHQDDSREPGEDDFRSPANTPPGAAVSGPGGASKHQQSLEETVHQVTITTRTATRTTTESTDAEDDRNETQERAESPHPDDADLRGAVARALISRDSSRSFRATSDDSGYYAVESEVEDANDVREDAQAVHTDHEENTDDDEIVEQAGHSQDEESHPSHRDEKAGSSDVEIESSSSAHGSSRQAAQSVDGSSASENEISYHNHEQDQTPGEASRSARQDSADDSQAQDSELDSDSDLHQSSAASEVSVLQDIRDPRRSSYENGKRHLRADDLLSDSEDEKSSSPDHRDASGSTGEDVAPVHAGRSSSTDDAKEIAEVAKERQVQGNDDDDVSNNDTPSEQSEVDLDQDGERLAVDLDQVGGHLEVDLDKDGEHSEADLDQDSEQSEHSEIDDERTSDDAHHADDDDNDAHSDDADAHGDSDAHGNDEDAQSEESSQNDSLNEDARMGHSEDDNSGASQSSENEQMSEALSPRASIDAVSRRRMGSEVGMYNEDHDPGNESEEGDEADEDADETEDEDTQDIDLAQGGGDKEDVEDARPTEPNRDDSAEAKQHNNSRQKNRERRKSLIMLEGAELAAESSDEEDAKDAPQKQGSDDCDAKDTASNSSQAALSSDEIDDAQPDDDRSISVATVTNEEDLEVTAEARMRSTSLSFRHTVHRFSTSLEERNHNHNMDTDAASHSSGGWSADEGDADNQDAQDDAAMRRPNNEVADIKDQASRKANGAPNALHVDTGKDGANEGDEASSSFSPSFRMDKNGELLVSLYENEDDKSAQWLSLESDECKALADEQDTAFDDEFTSMLEFREPEKAWIKDLEDQDCYLDLVESLIEETIKKSNADS</sequence>
<organism evidence="3 4">
    <name type="scientific">Hondaea fermentalgiana</name>
    <dbReference type="NCBI Taxonomy" id="2315210"/>
    <lineage>
        <taxon>Eukaryota</taxon>
        <taxon>Sar</taxon>
        <taxon>Stramenopiles</taxon>
        <taxon>Bigyra</taxon>
        <taxon>Labyrinthulomycetes</taxon>
        <taxon>Thraustochytrida</taxon>
        <taxon>Thraustochytriidae</taxon>
        <taxon>Hondaea</taxon>
    </lineage>
</organism>
<reference evidence="3 4" key="1">
    <citation type="submission" date="2017-12" db="EMBL/GenBank/DDBJ databases">
        <title>Sequencing, de novo assembly and annotation of complete genome of a new Thraustochytrid species, strain FCC1311.</title>
        <authorList>
            <person name="Sedici K."/>
            <person name="Godart F."/>
            <person name="Aiese Cigliano R."/>
            <person name="Sanseverino W."/>
            <person name="Barakat M."/>
            <person name="Ortet P."/>
            <person name="Marechal E."/>
            <person name="Cagnac O."/>
            <person name="Amato A."/>
        </authorList>
    </citation>
    <scope>NUCLEOTIDE SEQUENCE [LARGE SCALE GENOMIC DNA]</scope>
</reference>
<comment type="caution">
    <text evidence="3">The sequence shown here is derived from an EMBL/GenBank/DDBJ whole genome shotgun (WGS) entry which is preliminary data.</text>
</comment>
<dbReference type="OrthoDB" id="207369at2759"/>
<evidence type="ECO:0000313" key="3">
    <source>
        <dbReference type="EMBL" id="GBG28943.1"/>
    </source>
</evidence>
<feature type="compositionally biased region" description="Low complexity" evidence="1">
    <location>
        <begin position="236"/>
        <end position="249"/>
    </location>
</feature>
<dbReference type="SUPFAM" id="SSF51045">
    <property type="entry name" value="WW domain"/>
    <property type="match status" value="2"/>
</dbReference>
<dbReference type="PROSITE" id="PS01159">
    <property type="entry name" value="WW_DOMAIN_1"/>
    <property type="match status" value="1"/>
</dbReference>
<feature type="compositionally biased region" description="Basic and acidic residues" evidence="1">
    <location>
        <begin position="774"/>
        <end position="789"/>
    </location>
</feature>
<feature type="compositionally biased region" description="Basic and acidic residues" evidence="1">
    <location>
        <begin position="852"/>
        <end position="862"/>
    </location>
</feature>
<dbReference type="SMART" id="SM00456">
    <property type="entry name" value="WW"/>
    <property type="match status" value="2"/>
</dbReference>
<feature type="compositionally biased region" description="Polar residues" evidence="1">
    <location>
        <begin position="84"/>
        <end position="109"/>
    </location>
</feature>
<feature type="compositionally biased region" description="Basic and acidic residues" evidence="1">
    <location>
        <begin position="552"/>
        <end position="565"/>
    </location>
</feature>
<feature type="compositionally biased region" description="Low complexity" evidence="1">
    <location>
        <begin position="11"/>
        <end position="23"/>
    </location>
</feature>
<feature type="compositionally biased region" description="Basic and acidic residues" evidence="1">
    <location>
        <begin position="724"/>
        <end position="740"/>
    </location>
</feature>
<dbReference type="EMBL" id="BEYU01000050">
    <property type="protein sequence ID" value="GBG28943.1"/>
    <property type="molecule type" value="Genomic_DNA"/>
</dbReference>
<dbReference type="PROSITE" id="PS50020">
    <property type="entry name" value="WW_DOMAIN_2"/>
    <property type="match status" value="2"/>
</dbReference>
<feature type="compositionally biased region" description="Basic and acidic residues" evidence="1">
    <location>
        <begin position="585"/>
        <end position="615"/>
    </location>
</feature>
<dbReference type="InParanoid" id="A0A2R5GJX4"/>
<feature type="domain" description="WW" evidence="2">
    <location>
        <begin position="23"/>
        <end position="57"/>
    </location>
</feature>
<feature type="compositionally biased region" description="Polar residues" evidence="1">
    <location>
        <begin position="835"/>
        <end position="851"/>
    </location>
</feature>
<feature type="compositionally biased region" description="Polar residues" evidence="1">
    <location>
        <begin position="177"/>
        <end position="189"/>
    </location>
</feature>
<feature type="compositionally biased region" description="Basic and acidic residues" evidence="1">
    <location>
        <begin position="496"/>
        <end position="511"/>
    </location>
</feature>
<feature type="compositionally biased region" description="Basic and acidic residues" evidence="1">
    <location>
        <begin position="190"/>
        <end position="204"/>
    </location>
</feature>
<evidence type="ECO:0000256" key="1">
    <source>
        <dbReference type="SAM" id="MobiDB-lite"/>
    </source>
</evidence>
<keyword evidence="4" id="KW-1185">Reference proteome</keyword>
<feature type="region of interest" description="Disordered" evidence="1">
    <location>
        <begin position="46"/>
        <end position="940"/>
    </location>
</feature>
<feature type="compositionally biased region" description="Basic residues" evidence="1">
    <location>
        <begin position="742"/>
        <end position="754"/>
    </location>
</feature>
<proteinExistence type="predicted"/>
<gene>
    <name evidence="3" type="ORF">FCC1311_051642</name>
</gene>
<feature type="compositionally biased region" description="Polar residues" evidence="1">
    <location>
        <begin position="790"/>
        <end position="799"/>
    </location>
</feature>
<dbReference type="InterPro" id="IPR036020">
    <property type="entry name" value="WW_dom_sf"/>
</dbReference>
<feature type="compositionally biased region" description="Polar residues" evidence="1">
    <location>
        <begin position="377"/>
        <end position="386"/>
    </location>
</feature>
<feature type="region of interest" description="Disordered" evidence="1">
    <location>
        <begin position="1"/>
        <end position="23"/>
    </location>
</feature>
<feature type="compositionally biased region" description="Basic and acidic residues" evidence="1">
    <location>
        <begin position="257"/>
        <end position="273"/>
    </location>
</feature>
<evidence type="ECO:0000313" key="4">
    <source>
        <dbReference type="Proteomes" id="UP000241890"/>
    </source>
</evidence>
<feature type="compositionally biased region" description="Basic and acidic residues" evidence="1">
    <location>
        <begin position="468"/>
        <end position="478"/>
    </location>
</feature>
<feature type="compositionally biased region" description="Basic and acidic residues" evidence="1">
    <location>
        <begin position="310"/>
        <end position="324"/>
    </location>
</feature>
<feature type="compositionally biased region" description="Acidic residues" evidence="1">
    <location>
        <begin position="566"/>
        <end position="584"/>
    </location>
</feature>
<dbReference type="AlphaFoldDB" id="A0A2R5GJX4"/>
<accession>A0A2R5GJX4</accession>
<dbReference type="Pfam" id="PF00397">
    <property type="entry name" value="WW"/>
    <property type="match status" value="2"/>
</dbReference>
<name>A0A2R5GJX4_9STRA</name>
<feature type="compositionally biased region" description="Acidic residues" evidence="1">
    <location>
        <begin position="687"/>
        <end position="709"/>
    </location>
</feature>
<dbReference type="Gene3D" id="2.20.70.10">
    <property type="match status" value="2"/>
</dbReference>
<evidence type="ECO:0000259" key="2">
    <source>
        <dbReference type="PROSITE" id="PS50020"/>
    </source>
</evidence>
<feature type="compositionally biased region" description="Basic and acidic residues" evidence="1">
    <location>
        <begin position="440"/>
        <end position="460"/>
    </location>
</feature>
<dbReference type="InterPro" id="IPR001202">
    <property type="entry name" value="WW_dom"/>
</dbReference>
<feature type="compositionally biased region" description="Polar residues" evidence="1">
    <location>
        <begin position="643"/>
        <end position="656"/>
    </location>
</feature>
<feature type="compositionally biased region" description="Low complexity" evidence="1">
    <location>
        <begin position="355"/>
        <end position="376"/>
    </location>
</feature>